<sequence>MALQGQLSPGPANRPHPLPGRVHCLAKMDPCHPGPASQPLHKVTLLDWLRACSYALLETILVPNELELALCKVPMTLSSSSSSKQPAPSGVVKIANPIPVNADMFGRTEPEELSVVNAVTSLPLCGALGNPPNLHGNCPVLPQIHPALSTPNPYMISSSGFLYMLTSTGDKMDPYPSKTIEEELKKNNSSSWTEFILVGFLSKTKSPTVIVSLLVLIFLMVLSENSLLLYLIQVDSGLRSPMYFFLSQLSFMDICQTLSIGPKMTIDFLMKKNVISLNGCSAQIFFTLIMGEAECLLLAVMSYDRYVAICKPLQYPVLMRKNICVILTVGVWFGAFLHALVPSVYVLPLYYCGSNVIHHIYCDLPSMLKLSCSDTSHFEKTLIFSGITLLIIPSSFILFSYACILATVLSVRSADRSHKALGTCLSHLSVVGLFYGAAMFKYLRPRSFQTPYQDDMVSVFCAIVTPTLNPLLYSLRNRDVLTALKKLFRKNTS</sequence>
<evidence type="ECO:0000256" key="3">
    <source>
        <dbReference type="ARBA" id="ARBA00022606"/>
    </source>
</evidence>
<dbReference type="InterPro" id="IPR000725">
    <property type="entry name" value="Olfact_rcpt"/>
</dbReference>
<dbReference type="GO" id="GO:0005886">
    <property type="term" value="C:plasma membrane"/>
    <property type="evidence" value="ECO:0007669"/>
    <property type="project" value="UniProtKB-SubCell"/>
</dbReference>
<dbReference type="InterPro" id="IPR017452">
    <property type="entry name" value="GPCR_Rhodpsn_7TM"/>
</dbReference>
<feature type="transmembrane region" description="Helical" evidence="10">
    <location>
        <begin position="420"/>
        <end position="444"/>
    </location>
</feature>
<dbReference type="RefSeq" id="XP_054832415.1">
    <property type="nucleotide sequence ID" value="XM_054976440.1"/>
</dbReference>
<evidence type="ECO:0000256" key="2">
    <source>
        <dbReference type="ARBA" id="ARBA00022475"/>
    </source>
</evidence>
<keyword evidence="2" id="KW-1003">Cell membrane</keyword>
<keyword evidence="9" id="KW-0297">G-protein coupled receptor</keyword>
<evidence type="ECO:0000256" key="5">
    <source>
        <dbReference type="ARBA" id="ARBA00022725"/>
    </source>
</evidence>
<feature type="transmembrane region" description="Helical" evidence="10">
    <location>
        <begin position="243"/>
        <end position="262"/>
    </location>
</feature>
<evidence type="ECO:0000256" key="4">
    <source>
        <dbReference type="ARBA" id="ARBA00022692"/>
    </source>
</evidence>
<feature type="transmembrane region" description="Helical" evidence="10">
    <location>
        <begin position="383"/>
        <end position="408"/>
    </location>
</feature>
<dbReference type="PROSITE" id="PS00237">
    <property type="entry name" value="G_PROTEIN_RECEP_F1_1"/>
    <property type="match status" value="1"/>
</dbReference>
<feature type="transmembrane region" description="Helical" evidence="10">
    <location>
        <begin position="282"/>
        <end position="303"/>
    </location>
</feature>
<dbReference type="InterPro" id="IPR000276">
    <property type="entry name" value="GPCR_Rhodpsn"/>
</dbReference>
<keyword evidence="4 9" id="KW-0812">Transmembrane</keyword>
<organism evidence="12 13">
    <name type="scientific">Eublepharis macularius</name>
    <name type="common">Leopard gecko</name>
    <name type="synonym">Cyrtodactylus macularius</name>
    <dbReference type="NCBI Taxonomy" id="481883"/>
    <lineage>
        <taxon>Eukaryota</taxon>
        <taxon>Metazoa</taxon>
        <taxon>Chordata</taxon>
        <taxon>Craniata</taxon>
        <taxon>Vertebrata</taxon>
        <taxon>Euteleostomi</taxon>
        <taxon>Lepidosauria</taxon>
        <taxon>Squamata</taxon>
        <taxon>Bifurcata</taxon>
        <taxon>Gekkota</taxon>
        <taxon>Eublepharidae</taxon>
        <taxon>Eublepharinae</taxon>
        <taxon>Eublepharis</taxon>
    </lineage>
</organism>
<dbReference type="GO" id="GO:0004984">
    <property type="term" value="F:olfactory receptor activity"/>
    <property type="evidence" value="ECO:0007669"/>
    <property type="project" value="InterPro"/>
</dbReference>
<evidence type="ECO:0000313" key="12">
    <source>
        <dbReference type="Proteomes" id="UP001190640"/>
    </source>
</evidence>
<comment type="subcellular location">
    <subcellularLocation>
        <location evidence="1">Cell membrane</location>
        <topology evidence="1">Multi-pass membrane protein</topology>
    </subcellularLocation>
</comment>
<dbReference type="CDD" id="cd15421">
    <property type="entry name" value="7tmA_OR2T-like"/>
    <property type="match status" value="1"/>
</dbReference>
<dbReference type="PROSITE" id="PS50262">
    <property type="entry name" value="G_PROTEIN_RECEP_F1_2"/>
    <property type="match status" value="1"/>
</dbReference>
<evidence type="ECO:0000256" key="8">
    <source>
        <dbReference type="ARBA" id="ARBA00023224"/>
    </source>
</evidence>
<evidence type="ECO:0000256" key="9">
    <source>
        <dbReference type="RuleBase" id="RU000688"/>
    </source>
</evidence>
<feature type="transmembrane region" description="Helical" evidence="10">
    <location>
        <begin position="456"/>
        <end position="475"/>
    </location>
</feature>
<keyword evidence="12" id="KW-1185">Reference proteome</keyword>
<dbReference type="PRINTS" id="PR00237">
    <property type="entry name" value="GPCRRHODOPSN"/>
</dbReference>
<accession>A0AA97KUX8</accession>
<feature type="transmembrane region" description="Helical" evidence="10">
    <location>
        <begin position="209"/>
        <end position="231"/>
    </location>
</feature>
<dbReference type="Pfam" id="PF13853">
    <property type="entry name" value="7tm_4"/>
    <property type="match status" value="1"/>
</dbReference>
<dbReference type="SUPFAM" id="SSF81321">
    <property type="entry name" value="Family A G protein-coupled receptor-like"/>
    <property type="match status" value="1"/>
</dbReference>
<proteinExistence type="inferred from homology"/>
<dbReference type="FunFam" id="1.20.1070.10:FF:000008">
    <property type="entry name" value="Olfactory receptor"/>
    <property type="match status" value="1"/>
</dbReference>
<protein>
    <submittedName>
        <fullName evidence="13">Olfactory receptor 2Z1-like</fullName>
    </submittedName>
</protein>
<keyword evidence="9" id="KW-0675">Receptor</keyword>
<keyword evidence="8 9" id="KW-0807">Transducer</keyword>
<evidence type="ECO:0000313" key="13">
    <source>
        <dbReference type="RefSeq" id="XP_054832415.1"/>
    </source>
</evidence>
<comment type="similarity">
    <text evidence="9">Belongs to the G-protein coupled receptor 1 family.</text>
</comment>
<evidence type="ECO:0000256" key="10">
    <source>
        <dbReference type="SAM" id="Phobius"/>
    </source>
</evidence>
<evidence type="ECO:0000256" key="1">
    <source>
        <dbReference type="ARBA" id="ARBA00004651"/>
    </source>
</evidence>
<gene>
    <name evidence="13" type="primary">LOC129327686</name>
</gene>
<dbReference type="KEGG" id="emc:129327686"/>
<evidence type="ECO:0000259" key="11">
    <source>
        <dbReference type="PROSITE" id="PS50262"/>
    </source>
</evidence>
<dbReference type="AlphaFoldDB" id="A0AA97KUX8"/>
<keyword evidence="5" id="KW-0552">Olfaction</keyword>
<dbReference type="Gene3D" id="1.20.1070.10">
    <property type="entry name" value="Rhodopsin 7-helix transmembrane proteins"/>
    <property type="match status" value="1"/>
</dbReference>
<feature type="transmembrane region" description="Helical" evidence="10">
    <location>
        <begin position="323"/>
        <end position="341"/>
    </location>
</feature>
<dbReference type="PANTHER" id="PTHR26453">
    <property type="entry name" value="OLFACTORY RECEPTOR"/>
    <property type="match status" value="1"/>
</dbReference>
<dbReference type="GO" id="GO:0004930">
    <property type="term" value="F:G protein-coupled receptor activity"/>
    <property type="evidence" value="ECO:0007669"/>
    <property type="project" value="UniProtKB-KW"/>
</dbReference>
<evidence type="ECO:0000256" key="7">
    <source>
        <dbReference type="ARBA" id="ARBA00023136"/>
    </source>
</evidence>
<reference evidence="13" key="1">
    <citation type="submission" date="2025-08" db="UniProtKB">
        <authorList>
            <consortium name="RefSeq"/>
        </authorList>
    </citation>
    <scope>IDENTIFICATION</scope>
    <source>
        <tissue evidence="13">Blood</tissue>
    </source>
</reference>
<keyword evidence="7 10" id="KW-0472">Membrane</keyword>
<name>A0AA97KUX8_EUBMA</name>
<evidence type="ECO:0000256" key="6">
    <source>
        <dbReference type="ARBA" id="ARBA00022989"/>
    </source>
</evidence>
<dbReference type="GeneID" id="129327686"/>
<dbReference type="PRINTS" id="PR00245">
    <property type="entry name" value="OLFACTORYR"/>
</dbReference>
<keyword evidence="6 10" id="KW-1133">Transmembrane helix</keyword>
<keyword evidence="3" id="KW-0716">Sensory transduction</keyword>
<dbReference type="Proteomes" id="UP001190640">
    <property type="component" value="Chromosome 4"/>
</dbReference>
<feature type="domain" description="G-protein coupled receptors family 1 profile" evidence="11">
    <location>
        <begin position="224"/>
        <end position="473"/>
    </location>
</feature>